<reference evidence="3" key="1">
    <citation type="submission" date="2016-06" db="EMBL/GenBank/DDBJ databases">
        <authorList>
            <person name="Varghese N."/>
            <person name="Submissions Spin"/>
        </authorList>
    </citation>
    <scope>NUCLEOTIDE SEQUENCE [LARGE SCALE GENOMIC DNA]</scope>
    <source>
        <strain evidence="3">DSM 43168</strain>
    </source>
</reference>
<accession>A0A1C4TX02</accession>
<sequence length="400" mass="42973">MNGLELLPVGRRVAYWRGRRQLSQQVFADRLGKSKSWVDKVERGVRSLDRVSTLHDIAAVLRIDAAVLLGRDTQPADVTGRVEGVEQVREALSTYDVAVGHSVTDRAVVSADQLARDAAHTWVSFQYARYARVTAMVPELLAGAQRAHADDPEQARATLVEAYRVTASLLTKLGEAELAWLAADRAMLTATGDPILVAATTVQLGQALRAYGRTQAAVSTARAAAYRIAPADPDDAQPPELSLYGTLLVQAALAAARHGDDRTAADLIDEAAAMAARVGDGQDHHRTGFGPAAVDLARVAAALDLGNAHEAVVWHRRATKRVGWRWLPAEHRAAHLLDAARAYLYTDDPTNAARVLAEADRTAPAEVRHRPAARSIVAQVARHPHAPATIIQLAVVLGVT</sequence>
<organism evidence="2 3">
    <name type="scientific">Micromonospora carbonacea</name>
    <dbReference type="NCBI Taxonomy" id="47853"/>
    <lineage>
        <taxon>Bacteria</taxon>
        <taxon>Bacillati</taxon>
        <taxon>Actinomycetota</taxon>
        <taxon>Actinomycetes</taxon>
        <taxon>Micromonosporales</taxon>
        <taxon>Micromonosporaceae</taxon>
        <taxon>Micromonospora</taxon>
    </lineage>
</organism>
<feature type="domain" description="HTH cro/C1-type" evidence="1">
    <location>
        <begin position="13"/>
        <end position="68"/>
    </location>
</feature>
<keyword evidence="3" id="KW-1185">Reference proteome</keyword>
<dbReference type="Proteomes" id="UP000183585">
    <property type="component" value="Unassembled WGS sequence"/>
</dbReference>
<dbReference type="EMBL" id="FMCT01000001">
    <property type="protein sequence ID" value="SCE63970.1"/>
    <property type="molecule type" value="Genomic_DNA"/>
</dbReference>
<evidence type="ECO:0000313" key="2">
    <source>
        <dbReference type="EMBL" id="SCE63970.1"/>
    </source>
</evidence>
<dbReference type="SUPFAM" id="SSF47413">
    <property type="entry name" value="lambda repressor-like DNA-binding domains"/>
    <property type="match status" value="1"/>
</dbReference>
<dbReference type="Pfam" id="PF13560">
    <property type="entry name" value="HTH_31"/>
    <property type="match status" value="1"/>
</dbReference>
<evidence type="ECO:0000259" key="1">
    <source>
        <dbReference type="PROSITE" id="PS50943"/>
    </source>
</evidence>
<dbReference type="GO" id="GO:0003677">
    <property type="term" value="F:DNA binding"/>
    <property type="evidence" value="ECO:0007669"/>
    <property type="project" value="InterPro"/>
</dbReference>
<dbReference type="InterPro" id="IPR010982">
    <property type="entry name" value="Lambda_DNA-bd_dom_sf"/>
</dbReference>
<dbReference type="RefSeq" id="WP_074472218.1">
    <property type="nucleotide sequence ID" value="NZ_FMCT01000001.1"/>
</dbReference>
<dbReference type="SMART" id="SM00530">
    <property type="entry name" value="HTH_XRE"/>
    <property type="match status" value="1"/>
</dbReference>
<gene>
    <name evidence="2" type="ORF">GA0070563_10155</name>
</gene>
<dbReference type="Gene3D" id="1.10.260.40">
    <property type="entry name" value="lambda repressor-like DNA-binding domains"/>
    <property type="match status" value="1"/>
</dbReference>
<dbReference type="InterPro" id="IPR001387">
    <property type="entry name" value="Cro/C1-type_HTH"/>
</dbReference>
<evidence type="ECO:0000313" key="3">
    <source>
        <dbReference type="Proteomes" id="UP000183585"/>
    </source>
</evidence>
<dbReference type="CDD" id="cd00093">
    <property type="entry name" value="HTH_XRE"/>
    <property type="match status" value="1"/>
</dbReference>
<dbReference type="AlphaFoldDB" id="A0A1C4TX02"/>
<name>A0A1C4TX02_9ACTN</name>
<protein>
    <submittedName>
        <fullName evidence="2">Transcriptional regulator, contains XRE-family HTH domain</fullName>
    </submittedName>
</protein>
<proteinExistence type="predicted"/>
<dbReference type="PROSITE" id="PS50943">
    <property type="entry name" value="HTH_CROC1"/>
    <property type="match status" value="1"/>
</dbReference>